<reference evidence="1 2" key="1">
    <citation type="submission" date="2013-05" db="EMBL/GenBank/DDBJ databases">
        <title>Draft genome sequence of Rubidibacter lacunae KORDI 51-2.</title>
        <authorList>
            <person name="Choi D.H."/>
            <person name="Noh J.H."/>
            <person name="Kwon K.-K."/>
            <person name="Lee J.-H."/>
            <person name="Ryu J.-Y."/>
        </authorList>
    </citation>
    <scope>NUCLEOTIDE SEQUENCE [LARGE SCALE GENOMIC DNA]</scope>
    <source>
        <strain evidence="1 2">KORDI 51-2</strain>
    </source>
</reference>
<dbReference type="AlphaFoldDB" id="U5D5H7"/>
<gene>
    <name evidence="1" type="ORF">KR51_00036290</name>
</gene>
<feature type="non-terminal residue" evidence="1">
    <location>
        <position position="28"/>
    </location>
</feature>
<keyword evidence="2" id="KW-1185">Reference proteome</keyword>
<protein>
    <submittedName>
        <fullName evidence="1">Uncharacterized protein</fullName>
    </submittedName>
</protein>
<comment type="caution">
    <text evidence="1">The sequence shown here is derived from an EMBL/GenBank/DDBJ whole genome shotgun (WGS) entry which is preliminary data.</text>
</comment>
<dbReference type="InParanoid" id="U5D5H7"/>
<sequence length="28" mass="2811">MDGCSIAANLAGCGGDRSESDILPTLML</sequence>
<organism evidence="1 2">
    <name type="scientific">Rubidibacter lacunae KORDI 51-2</name>
    <dbReference type="NCBI Taxonomy" id="582515"/>
    <lineage>
        <taxon>Bacteria</taxon>
        <taxon>Bacillati</taxon>
        <taxon>Cyanobacteriota</taxon>
        <taxon>Cyanophyceae</taxon>
        <taxon>Oscillatoriophycideae</taxon>
        <taxon>Chroococcales</taxon>
        <taxon>Aphanothecaceae</taxon>
        <taxon>Rubidibacter</taxon>
    </lineage>
</organism>
<accession>U5D5H7</accession>
<evidence type="ECO:0000313" key="2">
    <source>
        <dbReference type="Proteomes" id="UP000016960"/>
    </source>
</evidence>
<evidence type="ECO:0000313" key="1">
    <source>
        <dbReference type="EMBL" id="ERN39928.1"/>
    </source>
</evidence>
<dbReference type="Proteomes" id="UP000016960">
    <property type="component" value="Unassembled WGS sequence"/>
</dbReference>
<dbReference type="EMBL" id="ASSJ01000084">
    <property type="protein sequence ID" value="ERN39928.1"/>
    <property type="molecule type" value="Genomic_DNA"/>
</dbReference>
<proteinExistence type="predicted"/>
<name>U5D5H7_9CHRO</name>
<dbReference type="STRING" id="582515.KR51_00036290"/>